<name>A0A3N6PMX6_NATCH</name>
<feature type="transmembrane region" description="Helical" evidence="10">
    <location>
        <begin position="328"/>
        <end position="349"/>
    </location>
</feature>
<dbReference type="EMBL" id="REFZ01000006">
    <property type="protein sequence ID" value="RQH00406.1"/>
    <property type="molecule type" value="Genomic_DNA"/>
</dbReference>
<dbReference type="GO" id="GO:0015190">
    <property type="term" value="F:L-leucine transmembrane transporter activity"/>
    <property type="evidence" value="ECO:0007669"/>
    <property type="project" value="TreeGrafter"/>
</dbReference>
<dbReference type="GO" id="GO:0005304">
    <property type="term" value="F:L-valine transmembrane transporter activity"/>
    <property type="evidence" value="ECO:0007669"/>
    <property type="project" value="TreeGrafter"/>
</dbReference>
<comment type="caution">
    <text evidence="11">The sequence shown here is derived from an EMBL/GenBank/DDBJ whole genome shotgun (WGS) entry which is preliminary data.</text>
</comment>
<dbReference type="GO" id="GO:0042941">
    <property type="term" value="P:D-alanine transmembrane transport"/>
    <property type="evidence" value="ECO:0007669"/>
    <property type="project" value="TreeGrafter"/>
</dbReference>
<gene>
    <name evidence="11" type="ORF">EA472_11215</name>
</gene>
<evidence type="ECO:0000313" key="12">
    <source>
        <dbReference type="Proteomes" id="UP000281431"/>
    </source>
</evidence>
<accession>A0A3N6PMX6</accession>
<feature type="transmembrane region" description="Helical" evidence="10">
    <location>
        <begin position="231"/>
        <end position="248"/>
    </location>
</feature>
<dbReference type="OrthoDB" id="306240at2157"/>
<keyword evidence="8 10" id="KW-0472">Membrane</keyword>
<feature type="transmembrane region" description="Helical" evidence="10">
    <location>
        <begin position="167"/>
        <end position="190"/>
    </location>
</feature>
<organism evidence="11 12">
    <name type="scientific">Natrarchaeobius chitinivorans</name>
    <dbReference type="NCBI Taxonomy" id="1679083"/>
    <lineage>
        <taxon>Archaea</taxon>
        <taxon>Methanobacteriati</taxon>
        <taxon>Methanobacteriota</taxon>
        <taxon>Stenosarchaea group</taxon>
        <taxon>Halobacteria</taxon>
        <taxon>Halobacteriales</taxon>
        <taxon>Natrialbaceae</taxon>
        <taxon>Natrarchaeobius</taxon>
    </lineage>
</organism>
<keyword evidence="6" id="KW-0029">Amino-acid transport</keyword>
<feature type="transmembrane region" description="Helical" evidence="10">
    <location>
        <begin position="59"/>
        <end position="79"/>
    </location>
</feature>
<evidence type="ECO:0000256" key="4">
    <source>
        <dbReference type="ARBA" id="ARBA00022519"/>
    </source>
</evidence>
<evidence type="ECO:0000256" key="5">
    <source>
        <dbReference type="ARBA" id="ARBA00022692"/>
    </source>
</evidence>
<dbReference type="AlphaFoldDB" id="A0A3N6PMX6"/>
<evidence type="ECO:0000256" key="9">
    <source>
        <dbReference type="ARBA" id="ARBA00037998"/>
    </source>
</evidence>
<keyword evidence="5 10" id="KW-0812">Transmembrane</keyword>
<evidence type="ECO:0000256" key="6">
    <source>
        <dbReference type="ARBA" id="ARBA00022970"/>
    </source>
</evidence>
<evidence type="ECO:0000256" key="2">
    <source>
        <dbReference type="ARBA" id="ARBA00022448"/>
    </source>
</evidence>
<dbReference type="GO" id="GO:0015192">
    <property type="term" value="F:L-phenylalanine transmembrane transporter activity"/>
    <property type="evidence" value="ECO:0007669"/>
    <property type="project" value="TreeGrafter"/>
</dbReference>
<dbReference type="GO" id="GO:0005886">
    <property type="term" value="C:plasma membrane"/>
    <property type="evidence" value="ECO:0007669"/>
    <property type="project" value="UniProtKB-SubCell"/>
</dbReference>
<reference evidence="11 12" key="1">
    <citation type="submission" date="2018-10" db="EMBL/GenBank/DDBJ databases">
        <title>Natrarchaeobius chitinivorans gen. nov., sp. nov., and Natrarchaeobius haloalkaliphilus sp. nov., alkaliphilic, chitin-utilizing haloarchaea from hypersaline alkaline lakes.</title>
        <authorList>
            <person name="Sorokin D.Y."/>
            <person name="Elcheninov A.G."/>
            <person name="Kostrikina N.A."/>
            <person name="Bale N.J."/>
            <person name="Sinninghe Damste J.S."/>
            <person name="Khijniak T.V."/>
            <person name="Kublanov I.V."/>
            <person name="Toshchakov S.V."/>
        </authorList>
    </citation>
    <scope>NUCLEOTIDE SEQUENCE [LARGE SCALE GENOMIC DNA]</scope>
    <source>
        <strain evidence="11 12">AArcht7</strain>
    </source>
</reference>
<feature type="transmembrane region" description="Helical" evidence="10">
    <location>
        <begin position="355"/>
        <end position="373"/>
    </location>
</feature>
<evidence type="ECO:0000256" key="7">
    <source>
        <dbReference type="ARBA" id="ARBA00022989"/>
    </source>
</evidence>
<dbReference type="PANTHER" id="PTHR11795:SF371">
    <property type="entry name" value="HIGH-AFFINITY BRANCHED-CHAIN AMINO ACID TRANSPORT SYSTEM PERMEASE PROTEIN LIVH"/>
    <property type="match status" value="1"/>
</dbReference>
<keyword evidence="7 10" id="KW-1133">Transmembrane helix</keyword>
<keyword evidence="3" id="KW-1003">Cell membrane</keyword>
<feature type="transmembrane region" description="Helical" evidence="10">
    <location>
        <begin position="277"/>
        <end position="297"/>
    </location>
</feature>
<feature type="transmembrane region" description="Helical" evidence="10">
    <location>
        <begin position="86"/>
        <end position="107"/>
    </location>
</feature>
<evidence type="ECO:0000256" key="10">
    <source>
        <dbReference type="SAM" id="Phobius"/>
    </source>
</evidence>
<dbReference type="InterPro" id="IPR001851">
    <property type="entry name" value="ABC_transp_permease"/>
</dbReference>
<keyword evidence="4" id="KW-0997">Cell inner membrane</keyword>
<dbReference type="GO" id="GO:0015188">
    <property type="term" value="F:L-isoleucine transmembrane transporter activity"/>
    <property type="evidence" value="ECO:0007669"/>
    <property type="project" value="TreeGrafter"/>
</dbReference>
<dbReference type="GO" id="GO:0015808">
    <property type="term" value="P:L-alanine transport"/>
    <property type="evidence" value="ECO:0007669"/>
    <property type="project" value="TreeGrafter"/>
</dbReference>
<feature type="transmembrane region" description="Helical" evidence="10">
    <location>
        <begin position="133"/>
        <end position="155"/>
    </location>
</feature>
<keyword evidence="2" id="KW-0813">Transport</keyword>
<evidence type="ECO:0000256" key="1">
    <source>
        <dbReference type="ARBA" id="ARBA00004651"/>
    </source>
</evidence>
<dbReference type="Proteomes" id="UP000281431">
    <property type="component" value="Unassembled WGS sequence"/>
</dbReference>
<feature type="transmembrane region" description="Helical" evidence="10">
    <location>
        <begin position="21"/>
        <end position="39"/>
    </location>
</feature>
<comment type="subcellular location">
    <subcellularLocation>
        <location evidence="1">Cell membrane</location>
        <topology evidence="1">Multi-pass membrane protein</topology>
    </subcellularLocation>
</comment>
<dbReference type="Pfam" id="PF02653">
    <property type="entry name" value="BPD_transp_2"/>
    <property type="match status" value="1"/>
</dbReference>
<evidence type="ECO:0000256" key="3">
    <source>
        <dbReference type="ARBA" id="ARBA00022475"/>
    </source>
</evidence>
<dbReference type="PANTHER" id="PTHR11795">
    <property type="entry name" value="BRANCHED-CHAIN AMINO ACID TRANSPORT SYSTEM PERMEASE PROTEIN LIVH"/>
    <property type="match status" value="1"/>
</dbReference>
<protein>
    <submittedName>
        <fullName evidence="11">Branched-chain amino acid ABC transporter permease</fullName>
    </submittedName>
</protein>
<evidence type="ECO:0000313" key="11">
    <source>
        <dbReference type="EMBL" id="RQH00406.1"/>
    </source>
</evidence>
<dbReference type="GO" id="GO:1903806">
    <property type="term" value="P:L-isoleucine import across plasma membrane"/>
    <property type="evidence" value="ECO:0007669"/>
    <property type="project" value="TreeGrafter"/>
</dbReference>
<dbReference type="InterPro" id="IPR052157">
    <property type="entry name" value="BCAA_transport_permease"/>
</dbReference>
<sequence length="379" mass="39933">MSTGNGRDRLSNLTAQEAVGGILLLGIGILALDLIRLILLNELPFGRLLSYTWNGIVDSLYIGLAAIGLSMTYSILRFANFSHGDLITTGAFSGWTVAYLIGGIGVADLSSRLLLRADGGAQPGAVGMDVLSAPLTIVLGLIVAALVTILVALLIDRLVYRRLRDAGGIPLLIASVGVALALRYLIAFVYTTDTRIVVASPPQPELAELVAIVGLELPAFLAERTINLHEATLVISALALIVGVHLLLQYTKLGKSMRAMSDNKDLALITGIPTERVIFATWVIGSGLAGVAGYLIVLDRGQITINLGWFLLLLIFAAVILGGIGSIYGALAGSLVIGLTINLSLVWIPSDLNEIAAFTLMIIVLIFRPDGLFSGVETA</sequence>
<comment type="similarity">
    <text evidence="9">Belongs to the binding-protein-dependent transport system permease family. LivHM subfamily.</text>
</comment>
<evidence type="ECO:0000256" key="8">
    <source>
        <dbReference type="ARBA" id="ARBA00023136"/>
    </source>
</evidence>
<feature type="transmembrane region" description="Helical" evidence="10">
    <location>
        <begin position="303"/>
        <end position="321"/>
    </location>
</feature>
<keyword evidence="12" id="KW-1185">Reference proteome</keyword>
<dbReference type="CDD" id="cd06582">
    <property type="entry name" value="TM_PBP1_LivH_like"/>
    <property type="match status" value="1"/>
</dbReference>
<proteinExistence type="inferred from homology"/>